<evidence type="ECO:0000259" key="1">
    <source>
        <dbReference type="Pfam" id="PF22481"/>
    </source>
</evidence>
<protein>
    <recommendedName>
        <fullName evidence="1">DUF6985 domain-containing protein</fullName>
    </recommendedName>
</protein>
<proteinExistence type="predicted"/>
<dbReference type="RefSeq" id="WP_087077988.1">
    <property type="nucleotide sequence ID" value="NZ_CP020809.1"/>
</dbReference>
<dbReference type="EMBL" id="CP020809">
    <property type="protein sequence ID" value="ART70530.1"/>
    <property type="molecule type" value="Genomic_DNA"/>
</dbReference>
<dbReference type="AlphaFoldDB" id="A0A1Y0C5Q0"/>
<dbReference type="KEGG" id="mdx:BTO20_20070"/>
<reference evidence="2 3" key="1">
    <citation type="submission" date="2017-04" db="EMBL/GenBank/DDBJ databases">
        <title>Whole Genome Sequence of 1,4-Dioxane Degrading Bacterium Mycobacterium dioxanotrophicus PH-06.</title>
        <authorList>
            <person name="He Y."/>
        </authorList>
    </citation>
    <scope>NUCLEOTIDE SEQUENCE [LARGE SCALE GENOMIC DNA]</scope>
    <source>
        <strain evidence="2 3">PH-06</strain>
    </source>
</reference>
<organism evidence="2 3">
    <name type="scientific">Mycobacterium dioxanotrophicus</name>
    <dbReference type="NCBI Taxonomy" id="482462"/>
    <lineage>
        <taxon>Bacteria</taxon>
        <taxon>Bacillati</taxon>
        <taxon>Actinomycetota</taxon>
        <taxon>Actinomycetes</taxon>
        <taxon>Mycobacteriales</taxon>
        <taxon>Mycobacteriaceae</taxon>
        <taxon>Mycobacterium</taxon>
    </lineage>
</organism>
<gene>
    <name evidence="2" type="ORF">BTO20_20070</name>
</gene>
<sequence>MIDPILGEIVFSSSVGWAGVYSYPFLGKDVTVPMELGGDEGEPVDPIQREAVRLYTEHKIDLSNQADDAIFAYYNERLPELRAQFGDSADTLMPVLADKSSLAQLVTPTAFFVREPVVSDDRVIGLLSNCTWDPSHGLAVKLVNEKIVEVGPQDIVL</sequence>
<evidence type="ECO:0000313" key="3">
    <source>
        <dbReference type="Proteomes" id="UP000195331"/>
    </source>
</evidence>
<keyword evidence="3" id="KW-1185">Reference proteome</keyword>
<feature type="domain" description="DUF6985" evidence="1">
    <location>
        <begin position="6"/>
        <end position="156"/>
    </location>
</feature>
<dbReference type="OrthoDB" id="4762108at2"/>
<dbReference type="InterPro" id="IPR054254">
    <property type="entry name" value="DUF6985"/>
</dbReference>
<name>A0A1Y0C5Q0_9MYCO</name>
<accession>A0A1Y0C5Q0</accession>
<evidence type="ECO:0000313" key="2">
    <source>
        <dbReference type="EMBL" id="ART70530.1"/>
    </source>
</evidence>
<dbReference type="Pfam" id="PF22481">
    <property type="entry name" value="DUF6985"/>
    <property type="match status" value="1"/>
</dbReference>
<dbReference type="Proteomes" id="UP000195331">
    <property type="component" value="Chromosome"/>
</dbReference>